<keyword evidence="6" id="KW-0676">Redox-active center</keyword>
<reference evidence="9 10" key="1">
    <citation type="submission" date="2019-03" db="EMBL/GenBank/DDBJ databases">
        <title>Root nodule microbial communities of legume samples collected from USA, Mexico and Botswana.</title>
        <authorList>
            <person name="Hirsch A."/>
        </authorList>
    </citation>
    <scope>NUCLEOTIDE SEQUENCE [LARGE SCALE GENOMIC DNA]</scope>
    <source>
        <strain evidence="9 10">55</strain>
    </source>
</reference>
<comment type="function">
    <text evidence="1">Participates in various redox reactions through the reversible oxidation of its active center dithiol to a disulfide and catalyzes dithiol-disulfide exchange reactions.</text>
</comment>
<keyword evidence="5" id="KW-1015">Disulfide bond</keyword>
<dbReference type="InterPro" id="IPR013766">
    <property type="entry name" value="Thioredoxin_domain"/>
</dbReference>
<evidence type="ECO:0000256" key="4">
    <source>
        <dbReference type="ARBA" id="ARBA00022982"/>
    </source>
</evidence>
<dbReference type="PANTHER" id="PTHR45663">
    <property type="entry name" value="GEO12009P1"/>
    <property type="match status" value="1"/>
</dbReference>
<dbReference type="GeneID" id="89531259"/>
<evidence type="ECO:0000313" key="10">
    <source>
        <dbReference type="Proteomes" id="UP000295805"/>
    </source>
</evidence>
<dbReference type="Gene3D" id="3.40.30.10">
    <property type="entry name" value="Glutaredoxin"/>
    <property type="match status" value="1"/>
</dbReference>
<organism evidence="9 10">
    <name type="scientific">Dietzia cinnamea</name>
    <dbReference type="NCBI Taxonomy" id="321318"/>
    <lineage>
        <taxon>Bacteria</taxon>
        <taxon>Bacillati</taxon>
        <taxon>Actinomycetota</taxon>
        <taxon>Actinomycetes</taxon>
        <taxon>Mycobacteriales</taxon>
        <taxon>Dietziaceae</taxon>
        <taxon>Dietzia</taxon>
    </lineage>
</organism>
<evidence type="ECO:0000256" key="3">
    <source>
        <dbReference type="ARBA" id="ARBA00022448"/>
    </source>
</evidence>
<dbReference type="SUPFAM" id="SSF52833">
    <property type="entry name" value="Thioredoxin-like"/>
    <property type="match status" value="1"/>
</dbReference>
<dbReference type="InterPro" id="IPR036249">
    <property type="entry name" value="Thioredoxin-like_sf"/>
</dbReference>
<accession>A0A177LFN1</accession>
<proteinExistence type="inferred from homology"/>
<gene>
    <name evidence="9" type="ORF">EDD19_10471</name>
</gene>
<dbReference type="Pfam" id="PF00085">
    <property type="entry name" value="Thioredoxin"/>
    <property type="match status" value="1"/>
</dbReference>
<keyword evidence="3" id="KW-0813">Transport</keyword>
<dbReference type="Proteomes" id="UP000295805">
    <property type="component" value="Unassembled WGS sequence"/>
</dbReference>
<evidence type="ECO:0000256" key="1">
    <source>
        <dbReference type="ARBA" id="ARBA00003318"/>
    </source>
</evidence>
<dbReference type="AlphaFoldDB" id="A0A177LFN1"/>
<dbReference type="PRINTS" id="PR00421">
    <property type="entry name" value="THIOREDOXIN"/>
</dbReference>
<evidence type="ECO:0000256" key="2">
    <source>
        <dbReference type="ARBA" id="ARBA00008987"/>
    </source>
</evidence>
<evidence type="ECO:0000313" key="9">
    <source>
        <dbReference type="EMBL" id="TCW25352.1"/>
    </source>
</evidence>
<dbReference type="FunFam" id="3.40.30.10:FF:000155">
    <property type="entry name" value="Thioredoxin"/>
    <property type="match status" value="1"/>
</dbReference>
<dbReference type="GO" id="GO:0005829">
    <property type="term" value="C:cytosol"/>
    <property type="evidence" value="ECO:0007669"/>
    <property type="project" value="TreeGrafter"/>
</dbReference>
<feature type="domain" description="Thioredoxin" evidence="8">
    <location>
        <begin position="1"/>
        <end position="105"/>
    </location>
</feature>
<dbReference type="PROSITE" id="PS00194">
    <property type="entry name" value="THIOREDOXIN_1"/>
    <property type="match status" value="1"/>
</dbReference>
<dbReference type="CDD" id="cd02947">
    <property type="entry name" value="TRX_family"/>
    <property type="match status" value="1"/>
</dbReference>
<dbReference type="NCBIfam" id="TIGR01068">
    <property type="entry name" value="thioredoxin"/>
    <property type="match status" value="1"/>
</dbReference>
<evidence type="ECO:0000256" key="6">
    <source>
        <dbReference type="ARBA" id="ARBA00023284"/>
    </source>
</evidence>
<evidence type="ECO:0000256" key="7">
    <source>
        <dbReference type="NCBIfam" id="TIGR01068"/>
    </source>
</evidence>
<dbReference type="InterPro" id="IPR005746">
    <property type="entry name" value="Thioredoxin"/>
</dbReference>
<dbReference type="OrthoDB" id="9790390at2"/>
<dbReference type="RefSeq" id="WP_063971916.1">
    <property type="nucleotide sequence ID" value="NZ_CP143053.1"/>
</dbReference>
<keyword evidence="4" id="KW-0249">Electron transport</keyword>
<evidence type="ECO:0000256" key="5">
    <source>
        <dbReference type="ARBA" id="ARBA00023157"/>
    </source>
</evidence>
<comment type="similarity">
    <text evidence="2">Belongs to the thioredoxin family.</text>
</comment>
<dbReference type="EMBL" id="SMCX01000004">
    <property type="protein sequence ID" value="TCW25352.1"/>
    <property type="molecule type" value="Genomic_DNA"/>
</dbReference>
<dbReference type="GO" id="GO:0015035">
    <property type="term" value="F:protein-disulfide reductase activity"/>
    <property type="evidence" value="ECO:0007669"/>
    <property type="project" value="UniProtKB-UniRule"/>
</dbReference>
<name>A0A177LFN1_9ACTN</name>
<evidence type="ECO:0000259" key="8">
    <source>
        <dbReference type="PROSITE" id="PS51352"/>
    </source>
</evidence>
<dbReference type="InterPro" id="IPR017937">
    <property type="entry name" value="Thioredoxin_CS"/>
</dbReference>
<comment type="caution">
    <text evidence="9">The sequence shown here is derived from an EMBL/GenBank/DDBJ whole genome shotgun (WGS) entry which is preliminary data.</text>
</comment>
<protein>
    <recommendedName>
        <fullName evidence="7">Thioredoxin</fullName>
    </recommendedName>
</protein>
<dbReference type="PROSITE" id="PS51352">
    <property type="entry name" value="THIOREDOXIN_2"/>
    <property type="match status" value="1"/>
</dbReference>
<dbReference type="PANTHER" id="PTHR45663:SF40">
    <property type="entry name" value="THIOREDOXIN 2"/>
    <property type="match status" value="1"/>
</dbReference>
<sequence>MSTVDITTAEFEKTVTENDIVLVDFWAEWCGPCKAFGPVYEKVSGKNPEVTFAKVDTDAEQQLGAMLQIQSIPTLMAFREGIAVFRHSGAIPEQALDDLVEQIKGLDMDEVRKAVEEAQAQQGDAQV</sequence>